<evidence type="ECO:0000259" key="2">
    <source>
        <dbReference type="Pfam" id="PF17806"/>
    </source>
</evidence>
<dbReference type="Pfam" id="PF17806">
    <property type="entry name" value="SO_alpha_A3"/>
    <property type="match status" value="1"/>
</dbReference>
<evidence type="ECO:0000313" key="3">
    <source>
        <dbReference type="EMBL" id="HGM58633.1"/>
    </source>
</evidence>
<comment type="caution">
    <text evidence="3">The sequence shown here is derived from an EMBL/GenBank/DDBJ whole genome shotgun (WGS) entry which is preliminary data.</text>
</comment>
<dbReference type="AlphaFoldDB" id="A0A7C4DA24"/>
<feature type="domain" description="SoxA A3" evidence="2">
    <location>
        <begin position="7"/>
        <end position="80"/>
    </location>
</feature>
<dbReference type="CDD" id="cd19946">
    <property type="entry name" value="GlpA-like_Fer2_BFD-like"/>
    <property type="match status" value="1"/>
</dbReference>
<name>A0A7C4DA24_STAMA</name>
<organism evidence="3">
    <name type="scientific">Staphylothermus marinus</name>
    <dbReference type="NCBI Taxonomy" id="2280"/>
    <lineage>
        <taxon>Archaea</taxon>
        <taxon>Thermoproteota</taxon>
        <taxon>Thermoprotei</taxon>
        <taxon>Desulfurococcales</taxon>
        <taxon>Desulfurococcaceae</taxon>
        <taxon>Staphylothermus</taxon>
    </lineage>
</organism>
<evidence type="ECO:0000256" key="1">
    <source>
        <dbReference type="ARBA" id="ARBA00023002"/>
    </source>
</evidence>
<protein>
    <submittedName>
        <fullName evidence="3">(2Fe-2S)-binding protein</fullName>
    </submittedName>
</protein>
<proteinExistence type="predicted"/>
<gene>
    <name evidence="3" type="ORF">ENU14_03480</name>
</gene>
<dbReference type="EMBL" id="DTBJ01000024">
    <property type="protein sequence ID" value="HGM58633.1"/>
    <property type="molecule type" value="Genomic_DNA"/>
</dbReference>
<sequence length="85" mass="9597">MIVCKCERVNLKQIREAIASGLLDIELLKRALRIGMGPCQGTYCLIHVMREIARVKGCKLDELRLPSSRPPIAPIPMRFFASQCE</sequence>
<accession>A0A7C4DA24</accession>
<keyword evidence="1" id="KW-0560">Oxidoreductase</keyword>
<dbReference type="InterPro" id="IPR041117">
    <property type="entry name" value="SoxA_A3"/>
</dbReference>
<dbReference type="Gene3D" id="1.10.10.1100">
    <property type="entry name" value="BFD-like [2Fe-2S]-binding domain"/>
    <property type="match status" value="1"/>
</dbReference>
<dbReference type="InterPro" id="IPR041854">
    <property type="entry name" value="BFD-like_2Fe2S-bd_dom_sf"/>
</dbReference>
<reference evidence="3" key="1">
    <citation type="journal article" date="2020" name="mSystems">
        <title>Genome- and Community-Level Interaction Insights into Carbon Utilization and Element Cycling Functions of Hydrothermarchaeota in Hydrothermal Sediment.</title>
        <authorList>
            <person name="Zhou Z."/>
            <person name="Liu Y."/>
            <person name="Xu W."/>
            <person name="Pan J."/>
            <person name="Luo Z.H."/>
            <person name="Li M."/>
        </authorList>
    </citation>
    <scope>NUCLEOTIDE SEQUENCE [LARGE SCALE GENOMIC DNA]</scope>
    <source>
        <strain evidence="3">SpSt-642</strain>
    </source>
</reference>